<evidence type="ECO:0000313" key="2">
    <source>
        <dbReference type="Proteomes" id="UP000326903"/>
    </source>
</evidence>
<sequence length="615" mass="70635">MLKVTFKSSILLIVFLITSNCYCQEGNRILIYSNKTDFLVPFIKSTLEEMVSNETGKKLFSRADNLNLLFVNTDADKLLRNNLNYNFPDQSFQSTRNTTLQDSIFNAFVSNDYFLLVNENTLQDKIEFQITLYKVIKDTPNEREKRNYFPIKNIITPLSENDFFIDITANNYPTILKNGVKRLFPESNFNTQFNLDVSGNVYPTSLANYSVSRNDTITLNVSDIYDEDTPVDQIKFLIEVKDELTNNNTSSFYIKTTGKQSKIVFRNSGHYKILVFADDGSNKTKTGKIIDISVVETPQLIAIKNQFNFVYPMSVVENNSIRIRVPVVVKNSNSVYPLNFVVLNQNKVEVSKKAFVDSIFNLLKKDKSRRINSNSRFRGHDSIYIAKVQRFDSNIYLIDIVLNSSNSDNLLYIYAIANNLKTNYEIINVKIIKESFFSNEVGIQHGSLKMGNTNCLCGNDSTEEINYIQLYPLSFYVNLYSYKALSVGCWQKGAFTLSQNITYGKNPILRSKNLFATIDVGFFASASFMVKSWYSNIRLKYYVRTTFNGFDSTYKDLKLYNLGYKGISLEADFFPIKHSIFGISFGVNVVKDKFKYLLFNEFGYHAGLVMHLQDL</sequence>
<comment type="caution">
    <text evidence="1">The sequence shown here is derived from an EMBL/GenBank/DDBJ whole genome shotgun (WGS) entry which is preliminary data.</text>
</comment>
<dbReference type="Proteomes" id="UP000326903">
    <property type="component" value="Unassembled WGS sequence"/>
</dbReference>
<protein>
    <submittedName>
        <fullName evidence="1">Uncharacterized protein</fullName>
    </submittedName>
</protein>
<evidence type="ECO:0000313" key="1">
    <source>
        <dbReference type="EMBL" id="KAA9037984.1"/>
    </source>
</evidence>
<gene>
    <name evidence="1" type="ORF">FW778_14540</name>
</gene>
<reference evidence="1 2" key="1">
    <citation type="submission" date="2019-09" db="EMBL/GenBank/DDBJ databases">
        <title>Draft genome sequence of Ginsengibacter sp. BR5-29.</title>
        <authorList>
            <person name="Im W.-T."/>
        </authorList>
    </citation>
    <scope>NUCLEOTIDE SEQUENCE [LARGE SCALE GENOMIC DNA]</scope>
    <source>
        <strain evidence="1 2">BR5-29</strain>
    </source>
</reference>
<dbReference type="AlphaFoldDB" id="A0A5J5IG45"/>
<accession>A0A5J5IG45</accession>
<proteinExistence type="predicted"/>
<name>A0A5J5IG45_9BACT</name>
<keyword evidence="2" id="KW-1185">Reference proteome</keyword>
<dbReference type="EMBL" id="VYQF01000004">
    <property type="protein sequence ID" value="KAA9037984.1"/>
    <property type="molecule type" value="Genomic_DNA"/>
</dbReference>
<dbReference type="RefSeq" id="WP_150415508.1">
    <property type="nucleotide sequence ID" value="NZ_VYQF01000004.1"/>
</dbReference>
<organism evidence="1 2">
    <name type="scientific">Ginsengibacter hankyongi</name>
    <dbReference type="NCBI Taxonomy" id="2607284"/>
    <lineage>
        <taxon>Bacteria</taxon>
        <taxon>Pseudomonadati</taxon>
        <taxon>Bacteroidota</taxon>
        <taxon>Chitinophagia</taxon>
        <taxon>Chitinophagales</taxon>
        <taxon>Chitinophagaceae</taxon>
        <taxon>Ginsengibacter</taxon>
    </lineage>
</organism>